<feature type="non-terminal residue" evidence="2">
    <location>
        <position position="1"/>
    </location>
</feature>
<proteinExistence type="predicted"/>
<name>A0A5J9TYE2_9POAL</name>
<dbReference type="OrthoDB" id="449052at2759"/>
<feature type="region of interest" description="Disordered" evidence="1">
    <location>
        <begin position="13"/>
        <end position="62"/>
    </location>
</feature>
<dbReference type="AlphaFoldDB" id="A0A5J9TYE2"/>
<dbReference type="Gramene" id="TVU16356">
    <property type="protein sequence ID" value="TVU16356"/>
    <property type="gene ID" value="EJB05_39915"/>
</dbReference>
<comment type="caution">
    <text evidence="2">The sequence shown here is derived from an EMBL/GenBank/DDBJ whole genome shotgun (WGS) entry which is preliminary data.</text>
</comment>
<reference evidence="2 3" key="1">
    <citation type="journal article" date="2019" name="Sci. Rep.">
        <title>A high-quality genome of Eragrostis curvula grass provides insights into Poaceae evolution and supports new strategies to enhance forage quality.</title>
        <authorList>
            <person name="Carballo J."/>
            <person name="Santos B.A.C.M."/>
            <person name="Zappacosta D."/>
            <person name="Garbus I."/>
            <person name="Selva J.P."/>
            <person name="Gallo C.A."/>
            <person name="Diaz A."/>
            <person name="Albertini E."/>
            <person name="Caccamo M."/>
            <person name="Echenique V."/>
        </authorList>
    </citation>
    <scope>NUCLEOTIDE SEQUENCE [LARGE SCALE GENOMIC DNA]</scope>
    <source>
        <strain evidence="3">cv. Victoria</strain>
        <tissue evidence="2">Leaf</tissue>
    </source>
</reference>
<sequence length="116" mass="12605">MAGDGEEVYVAAIDQGTTSTSCNPRPPRARRAAGPRRAPLQPTTCSGATVEGKTRRRSGTGRVEDLWEVAEPQLSPSEKLNSCFEDIPVASFPSRHPSQGDMYLFNKVLWTGSKRA</sequence>
<gene>
    <name evidence="2" type="ORF">EJB05_39915</name>
</gene>
<dbReference type="EMBL" id="RWGY01000031">
    <property type="protein sequence ID" value="TVU16356.1"/>
    <property type="molecule type" value="Genomic_DNA"/>
</dbReference>
<organism evidence="2 3">
    <name type="scientific">Eragrostis curvula</name>
    <name type="common">weeping love grass</name>
    <dbReference type="NCBI Taxonomy" id="38414"/>
    <lineage>
        <taxon>Eukaryota</taxon>
        <taxon>Viridiplantae</taxon>
        <taxon>Streptophyta</taxon>
        <taxon>Embryophyta</taxon>
        <taxon>Tracheophyta</taxon>
        <taxon>Spermatophyta</taxon>
        <taxon>Magnoliopsida</taxon>
        <taxon>Liliopsida</taxon>
        <taxon>Poales</taxon>
        <taxon>Poaceae</taxon>
        <taxon>PACMAD clade</taxon>
        <taxon>Chloridoideae</taxon>
        <taxon>Eragrostideae</taxon>
        <taxon>Eragrostidinae</taxon>
        <taxon>Eragrostis</taxon>
    </lineage>
</organism>
<keyword evidence="3" id="KW-1185">Reference proteome</keyword>
<dbReference type="Proteomes" id="UP000324897">
    <property type="component" value="Unassembled WGS sequence"/>
</dbReference>
<evidence type="ECO:0000313" key="2">
    <source>
        <dbReference type="EMBL" id="TVU16356.1"/>
    </source>
</evidence>
<evidence type="ECO:0000256" key="1">
    <source>
        <dbReference type="SAM" id="MobiDB-lite"/>
    </source>
</evidence>
<evidence type="ECO:0000313" key="3">
    <source>
        <dbReference type="Proteomes" id="UP000324897"/>
    </source>
</evidence>
<protein>
    <submittedName>
        <fullName evidence="2">Uncharacterized protein</fullName>
    </submittedName>
</protein>
<accession>A0A5J9TYE2</accession>